<evidence type="ECO:0000313" key="2">
    <source>
        <dbReference type="EMBL" id="SDJ97411.1"/>
    </source>
</evidence>
<sequence length="407" mass="45787">MNVAKPYYDVVTVGGGPAGSATAALLAMRGHRVLLLEREKFPRYHIGESLITGALPTLEELGLLSRMDAMGFTRKYGGTLLWGKNQGTWGFRFAESALYDYAYQVHRADFDALLLERARELGVSVVEEATVKEPVLDGERVVGVDYVDSDGRDVTVNCRMLLDASGQHRLIGRHFDLVEWYDDLRNIAMWSYFQGCNLYSGTRAGDIVSENRPSGWFWFIPLADGTSSVGYVTPIDEYKSSGLSPKSLFLRELESTQEIRSLTESARRVSDFRVTRDWSYTCDRFHGPGWALVGDAAAFVDPLLSTGVTLALRGARALADAVHESVADPGAEQEALDHYESNYRKFLESILEFVRFFYDRTKHKEEYWEKAQSTIDPQRLRPSDMDFATLLSGLTGINEIFPDRRPI</sequence>
<dbReference type="Proteomes" id="UP000199213">
    <property type="component" value="Unassembled WGS sequence"/>
</dbReference>
<evidence type="ECO:0000313" key="3">
    <source>
        <dbReference type="Proteomes" id="UP000199213"/>
    </source>
</evidence>
<comment type="similarity">
    <text evidence="1">Belongs to the flavin-dependent halogenase family. Bacterial tryptophan halogenase subfamily.</text>
</comment>
<dbReference type="PANTHER" id="PTHR43747">
    <property type="entry name" value="FAD-BINDING PROTEIN"/>
    <property type="match status" value="1"/>
</dbReference>
<dbReference type="Gene3D" id="3.30.9.100">
    <property type="match status" value="1"/>
</dbReference>
<accession>A0A1G8Y3Q2</accession>
<dbReference type="GO" id="GO:0004497">
    <property type="term" value="F:monooxygenase activity"/>
    <property type="evidence" value="ECO:0007669"/>
    <property type="project" value="InterPro"/>
</dbReference>
<proteinExistence type="inferred from homology"/>
<dbReference type="Gene3D" id="3.50.50.60">
    <property type="entry name" value="FAD/NAD(P)-binding domain"/>
    <property type="match status" value="1"/>
</dbReference>
<dbReference type="InterPro" id="IPR006905">
    <property type="entry name" value="Flavin_halogenase"/>
</dbReference>
<protein>
    <submittedName>
        <fullName evidence="2">Dehydrogenase (Flavoprotein)</fullName>
    </submittedName>
</protein>
<reference evidence="3" key="1">
    <citation type="submission" date="2016-10" db="EMBL/GenBank/DDBJ databases">
        <authorList>
            <person name="Varghese N."/>
            <person name="Submissions S."/>
        </authorList>
    </citation>
    <scope>NUCLEOTIDE SEQUENCE [LARGE SCALE GENOMIC DNA]</scope>
    <source>
        <strain evidence="3">DSM 45460</strain>
    </source>
</reference>
<dbReference type="InterPro" id="IPR050816">
    <property type="entry name" value="Flavin-dep_Halogenase_NPB"/>
</dbReference>
<dbReference type="AlphaFoldDB" id="A0A1G8Y3Q2"/>
<dbReference type="EMBL" id="FNFM01000003">
    <property type="protein sequence ID" value="SDJ97411.1"/>
    <property type="molecule type" value="Genomic_DNA"/>
</dbReference>
<dbReference type="Pfam" id="PF04820">
    <property type="entry name" value="Trp_halogenase"/>
    <property type="match status" value="2"/>
</dbReference>
<keyword evidence="3" id="KW-1185">Reference proteome</keyword>
<dbReference type="PRINTS" id="PR00420">
    <property type="entry name" value="RNGMNOXGNASE"/>
</dbReference>
<name>A0A1G8Y3Q2_ACTMZ</name>
<dbReference type="PANTHER" id="PTHR43747:SF1">
    <property type="entry name" value="SLR1998 PROTEIN"/>
    <property type="match status" value="1"/>
</dbReference>
<gene>
    <name evidence="2" type="ORF">SAMN04487820_103233</name>
</gene>
<dbReference type="InterPro" id="IPR036188">
    <property type="entry name" value="FAD/NAD-bd_sf"/>
</dbReference>
<dbReference type="OrthoDB" id="103324at2"/>
<dbReference type="SUPFAM" id="SSF51905">
    <property type="entry name" value="FAD/NAD(P)-binding domain"/>
    <property type="match status" value="1"/>
</dbReference>
<evidence type="ECO:0000256" key="1">
    <source>
        <dbReference type="ARBA" id="ARBA00038396"/>
    </source>
</evidence>
<organism evidence="2 3">
    <name type="scientific">Actinopolyspora mzabensis</name>
    <dbReference type="NCBI Taxonomy" id="995066"/>
    <lineage>
        <taxon>Bacteria</taxon>
        <taxon>Bacillati</taxon>
        <taxon>Actinomycetota</taxon>
        <taxon>Actinomycetes</taxon>
        <taxon>Actinopolysporales</taxon>
        <taxon>Actinopolysporaceae</taxon>
        <taxon>Actinopolyspora</taxon>
    </lineage>
</organism>